<evidence type="ECO:0000256" key="2">
    <source>
        <dbReference type="PROSITE-ProRule" id="PRU00779"/>
    </source>
</evidence>
<keyword evidence="4" id="KW-0472">Membrane</keyword>
<dbReference type="EMBL" id="JABSTU010000002">
    <property type="protein sequence ID" value="KAH8036733.1"/>
    <property type="molecule type" value="Genomic_DNA"/>
</dbReference>
<sequence length="424" mass="46252">MHHGQYVNKNKSKNKLLAGAWLVVKGRRSRSALRRSSLGLRLESVVEEQMERRASRRNVEDANQGDIFQEVRLDDNGNMEEAPITGTLLSGDKSAGAALRIPTAVMYSFGVVMLLSSCVILVSLFYIMSSGRPFSPRDKPLPKPDPTMTIKLRVADLPESFLGALRQRGAAGPGVGNGSAASASAASDPSRGRGDGRRHSPAAPPLLAGSDHRAAVQRPGEPMMSAQMYGDSALAEEGYLDIGRVGPGSSRGDFKEIVVIQSPICGQVWESQRIDCHPEAAPSLESCRVRGCCFEPVNSSSENLEPGFQLPPACFYPANYLGYKVDSIQRSPTRIVARAVRVTPSGLPDDLRTIHVEVTNYNDNTARIRVYDPRSARYEVPLPNVPQKDHYFPVMYETSVNPAGDLEIIRPASRKVVYVAHLEL</sequence>
<evidence type="ECO:0000256" key="3">
    <source>
        <dbReference type="SAM" id="MobiDB-lite"/>
    </source>
</evidence>
<evidence type="ECO:0000313" key="6">
    <source>
        <dbReference type="EMBL" id="KAH8036733.1"/>
    </source>
</evidence>
<dbReference type="Gene3D" id="4.10.110.10">
    <property type="entry name" value="Spasmolytic Protein, domain 1"/>
    <property type="match status" value="1"/>
</dbReference>
<evidence type="ECO:0000259" key="5">
    <source>
        <dbReference type="PROSITE" id="PS51448"/>
    </source>
</evidence>
<accession>A0A9J6ERH6</accession>
<dbReference type="VEuPathDB" id="VectorBase:LOC119179211"/>
<comment type="caution">
    <text evidence="2">Lacks conserved residue(s) required for the propagation of feature annotation.</text>
</comment>
<name>A0A9J6ERH6_RHIMP</name>
<keyword evidence="1" id="KW-1015">Disulfide bond</keyword>
<keyword evidence="7" id="KW-1185">Reference proteome</keyword>
<feature type="domain" description="P-type" evidence="5">
    <location>
        <begin position="263"/>
        <end position="318"/>
    </location>
</feature>
<organism evidence="6 7">
    <name type="scientific">Rhipicephalus microplus</name>
    <name type="common">Cattle tick</name>
    <name type="synonym">Boophilus microplus</name>
    <dbReference type="NCBI Taxonomy" id="6941"/>
    <lineage>
        <taxon>Eukaryota</taxon>
        <taxon>Metazoa</taxon>
        <taxon>Ecdysozoa</taxon>
        <taxon>Arthropoda</taxon>
        <taxon>Chelicerata</taxon>
        <taxon>Arachnida</taxon>
        <taxon>Acari</taxon>
        <taxon>Parasitiformes</taxon>
        <taxon>Ixodida</taxon>
        <taxon>Ixodoidea</taxon>
        <taxon>Ixodidae</taxon>
        <taxon>Rhipicephalinae</taxon>
        <taxon>Rhipicephalus</taxon>
        <taxon>Boophilus</taxon>
    </lineage>
</organism>
<dbReference type="CDD" id="cd00111">
    <property type="entry name" value="Trefoil"/>
    <property type="match status" value="1"/>
</dbReference>
<dbReference type="InterPro" id="IPR017957">
    <property type="entry name" value="P_trefoil_CS"/>
</dbReference>
<dbReference type="PROSITE" id="PS00025">
    <property type="entry name" value="P_TREFOIL_1"/>
    <property type="match status" value="1"/>
</dbReference>
<dbReference type="PROSITE" id="PS51448">
    <property type="entry name" value="P_TREFOIL_2"/>
    <property type="match status" value="1"/>
</dbReference>
<dbReference type="InterPro" id="IPR000519">
    <property type="entry name" value="P_trefoil_dom"/>
</dbReference>
<reference evidence="6" key="1">
    <citation type="journal article" date="2020" name="Cell">
        <title>Large-Scale Comparative Analyses of Tick Genomes Elucidate Their Genetic Diversity and Vector Capacities.</title>
        <authorList>
            <consortium name="Tick Genome and Microbiome Consortium (TIGMIC)"/>
            <person name="Jia N."/>
            <person name="Wang J."/>
            <person name="Shi W."/>
            <person name="Du L."/>
            <person name="Sun Y."/>
            <person name="Zhan W."/>
            <person name="Jiang J.F."/>
            <person name="Wang Q."/>
            <person name="Zhang B."/>
            <person name="Ji P."/>
            <person name="Bell-Sakyi L."/>
            <person name="Cui X.M."/>
            <person name="Yuan T.T."/>
            <person name="Jiang B.G."/>
            <person name="Yang W.F."/>
            <person name="Lam T.T."/>
            <person name="Chang Q.C."/>
            <person name="Ding S.J."/>
            <person name="Wang X.J."/>
            <person name="Zhu J.G."/>
            <person name="Ruan X.D."/>
            <person name="Zhao L."/>
            <person name="Wei J.T."/>
            <person name="Ye R.Z."/>
            <person name="Que T.C."/>
            <person name="Du C.H."/>
            <person name="Zhou Y.H."/>
            <person name="Cheng J.X."/>
            <person name="Dai P.F."/>
            <person name="Guo W.B."/>
            <person name="Han X.H."/>
            <person name="Huang E.J."/>
            <person name="Li L.F."/>
            <person name="Wei W."/>
            <person name="Gao Y.C."/>
            <person name="Liu J.Z."/>
            <person name="Shao H.Z."/>
            <person name="Wang X."/>
            <person name="Wang C.C."/>
            <person name="Yang T.C."/>
            <person name="Huo Q.B."/>
            <person name="Li W."/>
            <person name="Chen H.Y."/>
            <person name="Chen S.E."/>
            <person name="Zhou L.G."/>
            <person name="Ni X.B."/>
            <person name="Tian J.H."/>
            <person name="Sheng Y."/>
            <person name="Liu T."/>
            <person name="Pan Y.S."/>
            <person name="Xia L.Y."/>
            <person name="Li J."/>
            <person name="Zhao F."/>
            <person name="Cao W.C."/>
        </authorList>
    </citation>
    <scope>NUCLEOTIDE SEQUENCE</scope>
    <source>
        <strain evidence="6">Rmic-2018</strain>
    </source>
</reference>
<dbReference type="Proteomes" id="UP000821866">
    <property type="component" value="Chromosome 10"/>
</dbReference>
<dbReference type="Pfam" id="PF00088">
    <property type="entry name" value="Trefoil"/>
    <property type="match status" value="1"/>
</dbReference>
<gene>
    <name evidence="6" type="ORF">HPB51_004247</name>
</gene>
<comment type="caution">
    <text evidence="6">The sequence shown here is derived from an EMBL/GenBank/DDBJ whole genome shotgun (WGS) entry which is preliminary data.</text>
</comment>
<keyword evidence="4" id="KW-1133">Transmembrane helix</keyword>
<keyword evidence="4" id="KW-0812">Transmembrane</keyword>
<feature type="region of interest" description="Disordered" evidence="3">
    <location>
        <begin position="168"/>
        <end position="211"/>
    </location>
</feature>
<protein>
    <recommendedName>
        <fullName evidence="5">P-type domain-containing protein</fullName>
    </recommendedName>
</protein>
<dbReference type="InterPro" id="IPR044913">
    <property type="entry name" value="P_trefoil_dom_sf"/>
</dbReference>
<reference evidence="6" key="2">
    <citation type="submission" date="2021-09" db="EMBL/GenBank/DDBJ databases">
        <authorList>
            <person name="Jia N."/>
            <person name="Wang J."/>
            <person name="Shi W."/>
            <person name="Du L."/>
            <person name="Sun Y."/>
            <person name="Zhan W."/>
            <person name="Jiang J."/>
            <person name="Wang Q."/>
            <person name="Zhang B."/>
            <person name="Ji P."/>
            <person name="Sakyi L.B."/>
            <person name="Cui X."/>
            <person name="Yuan T."/>
            <person name="Jiang B."/>
            <person name="Yang W."/>
            <person name="Lam T.T.-Y."/>
            <person name="Chang Q."/>
            <person name="Ding S."/>
            <person name="Wang X."/>
            <person name="Zhu J."/>
            <person name="Ruan X."/>
            <person name="Zhao L."/>
            <person name="Wei J."/>
            <person name="Que T."/>
            <person name="Du C."/>
            <person name="Cheng J."/>
            <person name="Dai P."/>
            <person name="Han X."/>
            <person name="Huang E."/>
            <person name="Gao Y."/>
            <person name="Liu J."/>
            <person name="Shao H."/>
            <person name="Ye R."/>
            <person name="Li L."/>
            <person name="Wei W."/>
            <person name="Wang X."/>
            <person name="Wang C."/>
            <person name="Huo Q."/>
            <person name="Li W."/>
            <person name="Guo W."/>
            <person name="Chen H."/>
            <person name="Chen S."/>
            <person name="Zhou L."/>
            <person name="Zhou L."/>
            <person name="Ni X."/>
            <person name="Tian J."/>
            <person name="Zhou Y."/>
            <person name="Sheng Y."/>
            <person name="Liu T."/>
            <person name="Pan Y."/>
            <person name="Xia L."/>
            <person name="Li J."/>
            <person name="Zhao F."/>
            <person name="Cao W."/>
        </authorList>
    </citation>
    <scope>NUCLEOTIDE SEQUENCE</scope>
    <source>
        <strain evidence="6">Rmic-2018</strain>
        <tissue evidence="6">Larvae</tissue>
    </source>
</reference>
<dbReference type="SMART" id="SM00018">
    <property type="entry name" value="PD"/>
    <property type="match status" value="1"/>
</dbReference>
<feature type="transmembrane region" description="Helical" evidence="4">
    <location>
        <begin position="104"/>
        <end position="127"/>
    </location>
</feature>
<dbReference type="Gene3D" id="2.60.40.1760">
    <property type="entry name" value="glycosyl hydrolase (family 31)"/>
    <property type="match status" value="1"/>
</dbReference>
<proteinExistence type="predicted"/>
<evidence type="ECO:0000256" key="1">
    <source>
        <dbReference type="ARBA" id="ARBA00023157"/>
    </source>
</evidence>
<evidence type="ECO:0000256" key="4">
    <source>
        <dbReference type="SAM" id="Phobius"/>
    </source>
</evidence>
<feature type="compositionally biased region" description="Low complexity" evidence="3">
    <location>
        <begin position="178"/>
        <end position="189"/>
    </location>
</feature>
<evidence type="ECO:0000313" key="7">
    <source>
        <dbReference type="Proteomes" id="UP000821866"/>
    </source>
</evidence>
<dbReference type="AlphaFoldDB" id="A0A9J6ERH6"/>
<dbReference type="SUPFAM" id="SSF57492">
    <property type="entry name" value="Trefoil"/>
    <property type="match status" value="1"/>
</dbReference>